<comment type="caution">
    <text evidence="5">The sequence shown here is derived from an EMBL/GenBank/DDBJ whole genome shotgun (WGS) entry which is preliminary data.</text>
</comment>
<dbReference type="RefSeq" id="WP_230509399.1">
    <property type="nucleotide sequence ID" value="NZ_JAJITD010000004.1"/>
</dbReference>
<accession>A0ABS8JTM4</accession>
<comment type="similarity">
    <text evidence="2">Belongs to the bacterial solute-binding protein SsuA/TauA family.</text>
</comment>
<dbReference type="Pfam" id="PF13379">
    <property type="entry name" value="NMT1_2"/>
    <property type="match status" value="1"/>
</dbReference>
<sequence>MTSIPVSTDIARQRPEQQGGSSLADGLKPLTLLCFEGAFNLPVWIAQRRALFEQHGVTVTMDYTKGSVDMINRLQNGSAQLALTSIDNVFAYTRGHGETDDGRMHDLTAFMGGDAGFLALVARPGLASIDALRGRTLSVDAMTTGFAFVLRDMLAQHAVAQDEVTFVAAGGTGNRYRELIAGRHDATLVRSPFDTLARQQGFVPLRQSRDHYPAYLGTVGAVRRTWADANPDALQGFLLGYRRALNWIFDPANRQECMAVLTTEFAGLEPAAASAVYDELTDPAHGLIRDMEMPEAAARQVLQLRDRYTSFASGGELPPCIDLQYLRRAREHAAWEGVE</sequence>
<dbReference type="SUPFAM" id="SSF53850">
    <property type="entry name" value="Periplasmic binding protein-like II"/>
    <property type="match status" value="1"/>
</dbReference>
<dbReference type="Proteomes" id="UP001431019">
    <property type="component" value="Unassembled WGS sequence"/>
</dbReference>
<comment type="subcellular location">
    <subcellularLocation>
        <location evidence="1">Periplasm</location>
    </subcellularLocation>
</comment>
<keyword evidence="6" id="KW-1185">Reference proteome</keyword>
<feature type="region of interest" description="Disordered" evidence="4">
    <location>
        <begin position="1"/>
        <end position="22"/>
    </location>
</feature>
<keyword evidence="3" id="KW-0732">Signal</keyword>
<evidence type="ECO:0000256" key="3">
    <source>
        <dbReference type="ARBA" id="ARBA00022729"/>
    </source>
</evidence>
<dbReference type="PANTHER" id="PTHR30024">
    <property type="entry name" value="ALIPHATIC SULFONATES-BINDING PROTEIN-RELATED"/>
    <property type="match status" value="1"/>
</dbReference>
<evidence type="ECO:0000256" key="2">
    <source>
        <dbReference type="ARBA" id="ARBA00010742"/>
    </source>
</evidence>
<evidence type="ECO:0000256" key="1">
    <source>
        <dbReference type="ARBA" id="ARBA00004418"/>
    </source>
</evidence>
<organism evidence="5 6">
    <name type="scientific">Paraburkholderia sejongensis</name>
    <dbReference type="NCBI Taxonomy" id="2886946"/>
    <lineage>
        <taxon>Bacteria</taxon>
        <taxon>Pseudomonadati</taxon>
        <taxon>Pseudomonadota</taxon>
        <taxon>Betaproteobacteria</taxon>
        <taxon>Burkholderiales</taxon>
        <taxon>Burkholderiaceae</taxon>
        <taxon>Paraburkholderia</taxon>
    </lineage>
</organism>
<evidence type="ECO:0000313" key="6">
    <source>
        <dbReference type="Proteomes" id="UP001431019"/>
    </source>
</evidence>
<gene>
    <name evidence="5" type="ORF">LJ656_10830</name>
</gene>
<reference evidence="5 6" key="1">
    <citation type="submission" date="2021-11" db="EMBL/GenBank/DDBJ databases">
        <authorList>
            <person name="Oh E.-T."/>
            <person name="Kim S.-B."/>
        </authorList>
    </citation>
    <scope>NUCLEOTIDE SEQUENCE [LARGE SCALE GENOMIC DNA]</scope>
    <source>
        <strain evidence="5 6">MMS20-SJTR3</strain>
    </source>
</reference>
<dbReference type="EMBL" id="JAJITD010000004">
    <property type="protein sequence ID" value="MCC8393084.1"/>
    <property type="molecule type" value="Genomic_DNA"/>
</dbReference>
<dbReference type="Gene3D" id="3.40.190.10">
    <property type="entry name" value="Periplasmic binding protein-like II"/>
    <property type="match status" value="2"/>
</dbReference>
<name>A0ABS8JTM4_9BURK</name>
<evidence type="ECO:0000256" key="4">
    <source>
        <dbReference type="SAM" id="MobiDB-lite"/>
    </source>
</evidence>
<evidence type="ECO:0000313" key="5">
    <source>
        <dbReference type="EMBL" id="MCC8393084.1"/>
    </source>
</evidence>
<dbReference type="PANTHER" id="PTHR30024:SF47">
    <property type="entry name" value="TAURINE-BINDING PERIPLASMIC PROTEIN"/>
    <property type="match status" value="1"/>
</dbReference>
<protein>
    <submittedName>
        <fullName evidence="5">ABC transporter substrate-binding protein</fullName>
    </submittedName>
</protein>
<proteinExistence type="inferred from homology"/>